<accession>A0A1G1YQB4</accession>
<sequence length="160" mass="18558">MGKPMEDYRKDIDSVLLMYSVLRRLGSGEVGTFSQRLRSQKTQYLAQTFGISPAYDFNLYFRGPYSPSLAHDLFKLRTEKVEPKVENFTPEELENRFEKAASFLKEKSIRELELITTLHWLQTVAKLPKDAASKKLRVIKESNQEETTKAEAYVEELCQL</sequence>
<comment type="caution">
    <text evidence="1">The sequence shown here is derived from an EMBL/GenBank/DDBJ whole genome shotgun (WGS) entry which is preliminary data.</text>
</comment>
<evidence type="ECO:0000313" key="1">
    <source>
        <dbReference type="EMBL" id="OGY54511.1"/>
    </source>
</evidence>
<dbReference type="EMBL" id="MHIP01000029">
    <property type="protein sequence ID" value="OGY54511.1"/>
    <property type="molecule type" value="Genomic_DNA"/>
</dbReference>
<reference evidence="1 2" key="1">
    <citation type="journal article" date="2016" name="Nat. Commun.">
        <title>Thousands of microbial genomes shed light on interconnected biogeochemical processes in an aquifer system.</title>
        <authorList>
            <person name="Anantharaman K."/>
            <person name="Brown C.T."/>
            <person name="Hug L.A."/>
            <person name="Sharon I."/>
            <person name="Castelle C.J."/>
            <person name="Probst A.J."/>
            <person name="Thomas B.C."/>
            <person name="Singh A."/>
            <person name="Wilkins M.J."/>
            <person name="Karaoz U."/>
            <person name="Brodie E.L."/>
            <person name="Williams K.H."/>
            <person name="Hubbard S.S."/>
            <person name="Banfield J.F."/>
        </authorList>
    </citation>
    <scope>NUCLEOTIDE SEQUENCE [LARGE SCALE GENOMIC DNA]</scope>
</reference>
<organism evidence="1 2">
    <name type="scientific">Candidatus Buchananbacteria bacterium RIFCSPLOWO2_01_FULL_46_12</name>
    <dbReference type="NCBI Taxonomy" id="1797546"/>
    <lineage>
        <taxon>Bacteria</taxon>
        <taxon>Candidatus Buchananiibacteriota</taxon>
    </lineage>
</organism>
<protein>
    <recommendedName>
        <fullName evidence="3">Antitoxin SocA-like Panacea domain-containing protein</fullName>
    </recommendedName>
</protein>
<dbReference type="AlphaFoldDB" id="A0A1G1YQB4"/>
<dbReference type="Proteomes" id="UP000176512">
    <property type="component" value="Unassembled WGS sequence"/>
</dbReference>
<gene>
    <name evidence="1" type="ORF">A3A24_02295</name>
</gene>
<name>A0A1G1YQB4_9BACT</name>
<evidence type="ECO:0000313" key="2">
    <source>
        <dbReference type="Proteomes" id="UP000176512"/>
    </source>
</evidence>
<proteinExistence type="predicted"/>
<evidence type="ECO:0008006" key="3">
    <source>
        <dbReference type="Google" id="ProtNLM"/>
    </source>
</evidence>